<feature type="region of interest" description="Disordered" evidence="1">
    <location>
        <begin position="1"/>
        <end position="26"/>
    </location>
</feature>
<name>A0A8J2I4I7_9PLEO</name>
<sequence length="483" mass="54213">MEERRRQRKDSASEINQNEDPSFKNGVHTLRRAGARKEYLQDVYLEVPRTPTVFTIGPHSDLDWLRFSYLLRNNQLNFDDITELVSRYSLDDGDLLLNDIAQHSLSVDHQPNVRNSTSWSSVRQPGVTEWDVSSGHGDSQASTLSVRNSGSTTGETSCGAENQSSIGIEPFYHEPDETQNLPGDGQTGEMEQLAIRVRGSGYLDQSHHECYSNEPDASQSCFSSDSSIDSTDFSKPEVDVTAARTRPTALSWWRPKRKYDEIHEVTRAASIPNFQEYPVGLWKRISKKTSNHLLNTNPKDEVDRKLQAKLSKIEHSSLRASRVSEGYVNRDSHCHLAHRKQTAAPNVQSDFSTSSHIFSAMNPLNSPRASQSMANNTTKSQRGSRNSPAMLTKSRPSSSTHSTKVAPHGIHSVHRPYKPSPLKHFTRVKSLDVNKELPPLPPEARRLAHQASKGTLKEVAAAVRKVAIRNVVHEYVNEMERAY</sequence>
<feature type="compositionally biased region" description="Polar residues" evidence="1">
    <location>
        <begin position="364"/>
        <end position="403"/>
    </location>
</feature>
<feature type="compositionally biased region" description="Polar residues" evidence="1">
    <location>
        <begin position="110"/>
        <end position="123"/>
    </location>
</feature>
<dbReference type="EMBL" id="CAJRGZ010000017">
    <property type="protein sequence ID" value="CAG5156365.1"/>
    <property type="molecule type" value="Genomic_DNA"/>
</dbReference>
<evidence type="ECO:0000256" key="1">
    <source>
        <dbReference type="SAM" id="MobiDB-lite"/>
    </source>
</evidence>
<feature type="compositionally biased region" description="Polar residues" evidence="1">
    <location>
        <begin position="136"/>
        <end position="162"/>
    </location>
</feature>
<keyword evidence="3" id="KW-1185">Reference proteome</keyword>
<evidence type="ECO:0000313" key="2">
    <source>
        <dbReference type="EMBL" id="CAG5156365.1"/>
    </source>
</evidence>
<dbReference type="Proteomes" id="UP000676310">
    <property type="component" value="Unassembled WGS sequence"/>
</dbReference>
<reference evidence="2" key="1">
    <citation type="submission" date="2021-05" db="EMBL/GenBank/DDBJ databases">
        <authorList>
            <person name="Stam R."/>
        </authorList>
    </citation>
    <scope>NUCLEOTIDE SEQUENCE</scope>
    <source>
        <strain evidence="2">CS162</strain>
    </source>
</reference>
<dbReference type="GeneID" id="67015800"/>
<proteinExistence type="predicted"/>
<dbReference type="AlphaFoldDB" id="A0A8J2I4I7"/>
<comment type="caution">
    <text evidence="2">The sequence shown here is derived from an EMBL/GenBank/DDBJ whole genome shotgun (WGS) entry which is preliminary data.</text>
</comment>
<accession>A0A8J2I4I7</accession>
<feature type="region of interest" description="Disordered" evidence="1">
    <location>
        <begin position="364"/>
        <end position="421"/>
    </location>
</feature>
<gene>
    <name evidence="2" type="ORF">ALTATR162_LOCUS4163</name>
</gene>
<organism evidence="2 3">
    <name type="scientific">Alternaria atra</name>
    <dbReference type="NCBI Taxonomy" id="119953"/>
    <lineage>
        <taxon>Eukaryota</taxon>
        <taxon>Fungi</taxon>
        <taxon>Dikarya</taxon>
        <taxon>Ascomycota</taxon>
        <taxon>Pezizomycotina</taxon>
        <taxon>Dothideomycetes</taxon>
        <taxon>Pleosporomycetidae</taxon>
        <taxon>Pleosporales</taxon>
        <taxon>Pleosporineae</taxon>
        <taxon>Pleosporaceae</taxon>
        <taxon>Alternaria</taxon>
        <taxon>Alternaria sect. Ulocladioides</taxon>
    </lineage>
</organism>
<feature type="compositionally biased region" description="Basic and acidic residues" evidence="1">
    <location>
        <begin position="1"/>
        <end position="12"/>
    </location>
</feature>
<feature type="region of interest" description="Disordered" evidence="1">
    <location>
        <begin position="110"/>
        <end position="162"/>
    </location>
</feature>
<dbReference type="RefSeq" id="XP_043167708.1">
    <property type="nucleotide sequence ID" value="XM_043311773.1"/>
</dbReference>
<evidence type="ECO:0000313" key="3">
    <source>
        <dbReference type="Proteomes" id="UP000676310"/>
    </source>
</evidence>
<dbReference type="OrthoDB" id="3675419at2759"/>
<protein>
    <submittedName>
        <fullName evidence="2">Uncharacterized protein</fullName>
    </submittedName>
</protein>